<name>A0ABV4TSB4_9GAMM</name>
<dbReference type="EMBL" id="JBGUAW010000003">
    <property type="protein sequence ID" value="MFA9460217.1"/>
    <property type="molecule type" value="Genomic_DNA"/>
</dbReference>
<keyword evidence="2" id="KW-0408">Iron</keyword>
<keyword evidence="1" id="KW-0479">Metal-binding</keyword>
<dbReference type="RefSeq" id="WP_373655001.1">
    <property type="nucleotide sequence ID" value="NZ_JBGUAW010000003.1"/>
</dbReference>
<dbReference type="PANTHER" id="PTHR40447:SF1">
    <property type="entry name" value="ANAEROBIC SULFITE REDUCTASE SUBUNIT A"/>
    <property type="match status" value="1"/>
</dbReference>
<keyword evidence="6" id="KW-1185">Reference proteome</keyword>
<evidence type="ECO:0000313" key="5">
    <source>
        <dbReference type="EMBL" id="MFA9460217.1"/>
    </source>
</evidence>
<dbReference type="Proteomes" id="UP001575181">
    <property type="component" value="Unassembled WGS sequence"/>
</dbReference>
<dbReference type="Gene3D" id="1.10.1060.10">
    <property type="entry name" value="Alpha-helical ferredoxin"/>
    <property type="match status" value="1"/>
</dbReference>
<feature type="domain" description="4Fe-4S ferredoxin-type" evidence="4">
    <location>
        <begin position="326"/>
        <end position="354"/>
    </location>
</feature>
<gene>
    <name evidence="5" type="ORF">ACERLL_05195</name>
</gene>
<dbReference type="PANTHER" id="PTHR40447">
    <property type="entry name" value="ANAEROBIC SULFITE REDUCTASE SUBUNIT A"/>
    <property type="match status" value="1"/>
</dbReference>
<dbReference type="InterPro" id="IPR017900">
    <property type="entry name" value="4Fe4S_Fe_S_CS"/>
</dbReference>
<evidence type="ECO:0000256" key="3">
    <source>
        <dbReference type="ARBA" id="ARBA00023014"/>
    </source>
</evidence>
<evidence type="ECO:0000259" key="4">
    <source>
        <dbReference type="PROSITE" id="PS51379"/>
    </source>
</evidence>
<dbReference type="InterPro" id="IPR009051">
    <property type="entry name" value="Helical_ferredxn"/>
</dbReference>
<sequence>MADRFLPRERFSALLGVLQDGGYRCLGPRVREGAIVMEEVVGVDDLCFGLRDRQAPGSYRLEEGTGRYFAWANGPTALKPLTFAPRETLWRARREEDGLHFEAEEVDVEPLAVIGVRACDLAGLAIQDRHFLEGEPDPHYQARRERLFLVAVNCTHPADTCFCASTGDGPRAEYGFDLALSELDEGFLVEGGSEAGRTVLEALPTESAEAAQNRCANAEIEAAARAQVRGLPSRNLRDFLFERQTHPRWEEVAERCLSCGNCTNVCPTCFCHSLETVPDLEGRVSDRVRQWDSCFTSGHSYIHGIVVRATTTNRYRQWLTHKLGGWHDQFGRSGCVGCGRCITWCPTGIDITEEIAALGRESDHA</sequence>
<comment type="caution">
    <text evidence="5">The sequence shown here is derived from an EMBL/GenBank/DDBJ whole genome shotgun (WGS) entry which is preliminary data.</text>
</comment>
<keyword evidence="3" id="KW-0411">Iron-sulfur</keyword>
<dbReference type="InterPro" id="IPR017896">
    <property type="entry name" value="4Fe4S_Fe-S-bd"/>
</dbReference>
<dbReference type="Pfam" id="PF17179">
    <property type="entry name" value="Fer4_22"/>
    <property type="match status" value="1"/>
</dbReference>
<evidence type="ECO:0000256" key="2">
    <source>
        <dbReference type="ARBA" id="ARBA00023004"/>
    </source>
</evidence>
<dbReference type="PROSITE" id="PS51379">
    <property type="entry name" value="4FE4S_FER_2"/>
    <property type="match status" value="2"/>
</dbReference>
<evidence type="ECO:0000256" key="1">
    <source>
        <dbReference type="ARBA" id="ARBA00022723"/>
    </source>
</evidence>
<feature type="domain" description="4Fe-4S ferredoxin-type" evidence="4">
    <location>
        <begin position="245"/>
        <end position="277"/>
    </location>
</feature>
<evidence type="ECO:0000313" key="6">
    <source>
        <dbReference type="Proteomes" id="UP001575181"/>
    </source>
</evidence>
<organism evidence="5 6">
    <name type="scientific">Thiohalorhabdus methylotrophus</name>
    <dbReference type="NCBI Taxonomy" id="3242694"/>
    <lineage>
        <taxon>Bacteria</taxon>
        <taxon>Pseudomonadati</taxon>
        <taxon>Pseudomonadota</taxon>
        <taxon>Gammaproteobacteria</taxon>
        <taxon>Thiohalorhabdales</taxon>
        <taxon>Thiohalorhabdaceae</taxon>
        <taxon>Thiohalorhabdus</taxon>
    </lineage>
</organism>
<protein>
    <submittedName>
        <fullName evidence="5">4Fe-4S dicluster domain-containing protein</fullName>
    </submittedName>
</protein>
<accession>A0ABV4TSB4</accession>
<proteinExistence type="predicted"/>
<reference evidence="5 6" key="1">
    <citation type="submission" date="2024-08" db="EMBL/GenBank/DDBJ databases">
        <title>Whole-genome sequencing of halo(alkali)philic microorganisms from hypersaline lakes.</title>
        <authorList>
            <person name="Sorokin D.Y."/>
            <person name="Merkel A.Y."/>
            <person name="Messina E."/>
            <person name="Yakimov M."/>
        </authorList>
    </citation>
    <scope>NUCLEOTIDE SEQUENCE [LARGE SCALE GENOMIC DNA]</scope>
    <source>
        <strain evidence="5 6">Cl-TMA</strain>
    </source>
</reference>
<dbReference type="PROSITE" id="PS00198">
    <property type="entry name" value="4FE4S_FER_1"/>
    <property type="match status" value="2"/>
</dbReference>
<dbReference type="SUPFAM" id="SSF46548">
    <property type="entry name" value="alpha-helical ferredoxin"/>
    <property type="match status" value="1"/>
</dbReference>